<evidence type="ECO:0000313" key="2">
    <source>
        <dbReference type="EMBL" id="PWB94793.1"/>
    </source>
</evidence>
<name>A0A2U1ST75_METSR</name>
<organism evidence="2 3">
    <name type="scientific">Methylosinus sporium</name>
    <dbReference type="NCBI Taxonomy" id="428"/>
    <lineage>
        <taxon>Bacteria</taxon>
        <taxon>Pseudomonadati</taxon>
        <taxon>Pseudomonadota</taxon>
        <taxon>Alphaproteobacteria</taxon>
        <taxon>Hyphomicrobiales</taxon>
        <taxon>Methylocystaceae</taxon>
        <taxon>Methylosinus</taxon>
    </lineage>
</organism>
<comment type="caution">
    <text evidence="2">The sequence shown here is derived from an EMBL/GenBank/DDBJ whole genome shotgun (WGS) entry which is preliminary data.</text>
</comment>
<dbReference type="AlphaFoldDB" id="A0A2U1ST75"/>
<dbReference type="EMBL" id="PUIV01000006">
    <property type="protein sequence ID" value="PWB94793.1"/>
    <property type="molecule type" value="Genomic_DNA"/>
</dbReference>
<dbReference type="Proteomes" id="UP000245137">
    <property type="component" value="Unassembled WGS sequence"/>
</dbReference>
<gene>
    <name evidence="2" type="ORF">C5689_06990</name>
</gene>
<protein>
    <submittedName>
        <fullName evidence="2">Uncharacterized protein</fullName>
    </submittedName>
</protein>
<evidence type="ECO:0000256" key="1">
    <source>
        <dbReference type="SAM" id="SignalP"/>
    </source>
</evidence>
<evidence type="ECO:0000313" key="3">
    <source>
        <dbReference type="Proteomes" id="UP000245137"/>
    </source>
</evidence>
<feature type="chain" id="PRO_5015688362" evidence="1">
    <location>
        <begin position="27"/>
        <end position="133"/>
    </location>
</feature>
<proteinExistence type="predicted"/>
<reference evidence="2 3" key="1">
    <citation type="journal article" date="2018" name="Appl. Microbiol. Biotechnol.">
        <title>Co-cultivation of the strictly anaerobic methanogen Methanosarcina barkeri with aerobic methanotrophs in an oxygen-limited membrane bioreactor.</title>
        <authorList>
            <person name="In 't Zandt M.H."/>
            <person name="van den Bosch T.J.M."/>
            <person name="Rijkers R."/>
            <person name="van Kessel M.A.H.J."/>
            <person name="Jetten M.S.M."/>
            <person name="Welte C.U."/>
        </authorList>
    </citation>
    <scope>NUCLEOTIDE SEQUENCE [LARGE SCALE GENOMIC DNA]</scope>
    <source>
        <strain evidence="2 3">DSM 17706</strain>
    </source>
</reference>
<sequence length="133" mass="14810">MAMTRAFFYCGLSSALAMLAPAAAEATRDEDARVEWLLRIDEARERYDAFATRVVADRERAVETRDARQDARLDDPTLRKGDIIVTQTGLLMFEGSDKIAPDISDFAPIGEARARRSEHSATLLGILRARPAR</sequence>
<accession>A0A2U1ST75</accession>
<keyword evidence="1" id="KW-0732">Signal</keyword>
<keyword evidence="3" id="KW-1185">Reference proteome</keyword>
<feature type="signal peptide" evidence="1">
    <location>
        <begin position="1"/>
        <end position="26"/>
    </location>
</feature>